<dbReference type="Proteomes" id="UP000296469">
    <property type="component" value="Chromosome"/>
</dbReference>
<dbReference type="PANTHER" id="PTHR43394:SF1">
    <property type="entry name" value="ATP-BINDING CASSETTE SUB-FAMILY B MEMBER 10, MITOCHONDRIAL"/>
    <property type="match status" value="1"/>
</dbReference>
<accession>A0A4P7SQE5</accession>
<feature type="domain" description="ABC transmembrane type-1" evidence="13">
    <location>
        <begin position="371"/>
        <end position="650"/>
    </location>
</feature>
<evidence type="ECO:0000259" key="13">
    <source>
        <dbReference type="PROSITE" id="PS50929"/>
    </source>
</evidence>
<dbReference type="SUPFAM" id="SSF90123">
    <property type="entry name" value="ABC transporter transmembrane region"/>
    <property type="match status" value="1"/>
</dbReference>
<dbReference type="Gene3D" id="1.20.1560.10">
    <property type="entry name" value="ABC transporter type 1, transmembrane domain"/>
    <property type="match status" value="1"/>
</dbReference>
<feature type="transmembrane region" description="Helical" evidence="11">
    <location>
        <begin position="482"/>
        <end position="501"/>
    </location>
</feature>
<feature type="transmembrane region" description="Helical" evidence="11">
    <location>
        <begin position="369"/>
        <end position="391"/>
    </location>
</feature>
<evidence type="ECO:0000256" key="1">
    <source>
        <dbReference type="ARBA" id="ARBA00004651"/>
    </source>
</evidence>
<evidence type="ECO:0000259" key="12">
    <source>
        <dbReference type="PROSITE" id="PS50893"/>
    </source>
</evidence>
<dbReference type="PROSITE" id="PS00211">
    <property type="entry name" value="ABC_TRANSPORTER_1"/>
    <property type="match status" value="1"/>
</dbReference>
<dbReference type="EMBL" id="CP039291">
    <property type="protein sequence ID" value="QCB94983.1"/>
    <property type="molecule type" value="Genomic_DNA"/>
</dbReference>
<gene>
    <name evidence="14" type="ORF">E5225_16845</name>
</gene>
<feature type="compositionally biased region" description="Low complexity" evidence="10">
    <location>
        <begin position="95"/>
        <end position="112"/>
    </location>
</feature>
<keyword evidence="8 11" id="KW-0472">Membrane</keyword>
<dbReference type="InterPro" id="IPR011527">
    <property type="entry name" value="ABC1_TM_dom"/>
</dbReference>
<dbReference type="SUPFAM" id="SSF52540">
    <property type="entry name" value="P-loop containing nucleoside triphosphate hydrolases"/>
    <property type="match status" value="1"/>
</dbReference>
<dbReference type="Pfam" id="PF00664">
    <property type="entry name" value="ABC_membrane"/>
    <property type="match status" value="1"/>
</dbReference>
<sequence>MVAAAGDRRRHDERGAHGSQFRRAFRACAETGRDDHLRGNRADRAGISRASRPAGRQRAAQLGRGAHAHEGGVPPARRRTERAGEAARHPRDLRAAPAGRPRAAQPRVPGAGPHDRGRVPVRDHVRAALPDPVRHRRHGPHDAADVRVAVRRAGAARRRARASGGRLVPRGADDAVVPRGGPREGRGSVLAHGARDARHLPHQGLRRPPRVRAAQGPPRTVDRRGLGGHRRRGRPAARARRAEGVGLGAARPRGVVPPRQRRVHGAQPLRLGVRRHVPGRGRVRAAPVAGRPAGPRAAGGWRAAPPAGAVTAVAGAGAARADVPAGAARAPGTPPAPPAPGTPPPAPPGGAQAGPGALVLALLRPRLRALLGAVAIGVLAAAASLSQPVLIGRVVGEVQEGGARTATAATLVGVFLLEAVLLGVQAYVLGVSGSRVVLDLRRGLALALLRAPMAEHARRRLGDTLSRLVSDTSALRTSLTQALAVLVLSVVTVLGAVGLMVAVDPVLTGVLVLCISLTAGAALLVSRRIREATQDMLERVGDLSAALQRALGGVATLKLSRAEDREAERIGRHAEAAHRSGVRSLRLAALMTPVANGGVQATFALVFTLGAVRMAAGTLTLGDLASFLLLLFYLISPLVALFGALAQLQQGMAAAARVADVLALPDEAAAAGAPVPPAPPADAGADAVLRVRGLTFGYEPDRPVLDGLDLDVPARGVTALVGASGSGKSTLLALLTRLWEADAGRILLDGRDVRELPLGTLRRRVALVEQDAAVLDASIRENVLLAAPDADDDAIAEALARADLTDWVRSLPEGDRTEVGERGAALSGGQRQRVAVARMLLLRPDVLLLDEATAHLDADSEAALRRAVHEVARERAVVVVAHRLSTVVEADRIHVLDGGRVRASGTHAELLADDTYRRLVRHQLIDAGCDPAAGEDAVTEGVR</sequence>
<organism evidence="14 15">
    <name type="scientific">Cellulomonas shaoxiangyii</name>
    <dbReference type="NCBI Taxonomy" id="2566013"/>
    <lineage>
        <taxon>Bacteria</taxon>
        <taxon>Bacillati</taxon>
        <taxon>Actinomycetota</taxon>
        <taxon>Actinomycetes</taxon>
        <taxon>Micrococcales</taxon>
        <taxon>Cellulomonadaceae</taxon>
        <taxon>Cellulomonas</taxon>
    </lineage>
</organism>
<dbReference type="FunFam" id="3.40.50.300:FF:000299">
    <property type="entry name" value="ABC transporter ATP-binding protein/permease"/>
    <property type="match status" value="1"/>
</dbReference>
<comment type="subcellular location">
    <subcellularLocation>
        <location evidence="1">Cell membrane</location>
        <topology evidence="1">Multi-pass membrane protein</topology>
    </subcellularLocation>
</comment>
<feature type="region of interest" description="Disordered" evidence="10">
    <location>
        <begin position="324"/>
        <end position="352"/>
    </location>
</feature>
<evidence type="ECO:0000256" key="10">
    <source>
        <dbReference type="SAM" id="MobiDB-lite"/>
    </source>
</evidence>
<feature type="region of interest" description="Disordered" evidence="10">
    <location>
        <begin position="157"/>
        <end position="262"/>
    </location>
</feature>
<dbReference type="SMART" id="SM00382">
    <property type="entry name" value="AAA"/>
    <property type="match status" value="1"/>
</dbReference>
<dbReference type="InterPro" id="IPR036640">
    <property type="entry name" value="ABC1_TM_sf"/>
</dbReference>
<feature type="compositionally biased region" description="Pro residues" evidence="10">
    <location>
        <begin position="332"/>
        <end position="348"/>
    </location>
</feature>
<dbReference type="PANTHER" id="PTHR43394">
    <property type="entry name" value="ATP-DEPENDENT PERMEASE MDL1, MITOCHONDRIAL"/>
    <property type="match status" value="1"/>
</dbReference>
<dbReference type="InterPro" id="IPR017871">
    <property type="entry name" value="ABC_transporter-like_CS"/>
</dbReference>
<dbReference type="InterPro" id="IPR039421">
    <property type="entry name" value="Type_1_exporter"/>
</dbReference>
<feature type="compositionally biased region" description="Basic residues" evidence="10">
    <location>
        <begin position="200"/>
        <end position="210"/>
    </location>
</feature>
<feature type="transmembrane region" description="Helical" evidence="11">
    <location>
        <begin position="507"/>
        <end position="526"/>
    </location>
</feature>
<evidence type="ECO:0000256" key="6">
    <source>
        <dbReference type="ARBA" id="ARBA00022840"/>
    </source>
</evidence>
<reference evidence="14 15" key="1">
    <citation type="submission" date="2019-04" db="EMBL/GenBank/DDBJ databases">
        <title>Isolation and identification of Cellulomonas shaoxiangyii sp. Nov. isolated from feces of the Tibetan antelopes (Pantholops hodgsonii) in the Qinghai-Tibet plateau of China.</title>
        <authorList>
            <person name="Tian Z."/>
        </authorList>
    </citation>
    <scope>NUCLEOTIDE SEQUENCE [LARGE SCALE GENOMIC DNA]</scope>
    <source>
        <strain evidence="14 15">Z28</strain>
    </source>
</reference>
<feature type="compositionally biased region" description="Basic and acidic residues" evidence="10">
    <location>
        <begin position="1"/>
        <end position="16"/>
    </location>
</feature>
<evidence type="ECO:0000256" key="11">
    <source>
        <dbReference type="SAM" id="Phobius"/>
    </source>
</evidence>
<keyword evidence="5" id="KW-0547">Nucleotide-binding</keyword>
<dbReference type="GO" id="GO:0015421">
    <property type="term" value="F:ABC-type oligopeptide transporter activity"/>
    <property type="evidence" value="ECO:0007669"/>
    <property type="project" value="TreeGrafter"/>
</dbReference>
<evidence type="ECO:0000256" key="2">
    <source>
        <dbReference type="ARBA" id="ARBA00022448"/>
    </source>
</evidence>
<dbReference type="CDD" id="cd18551">
    <property type="entry name" value="ABC_6TM_LmrA_like"/>
    <property type="match status" value="1"/>
</dbReference>
<evidence type="ECO:0000256" key="5">
    <source>
        <dbReference type="ARBA" id="ARBA00022741"/>
    </source>
</evidence>
<evidence type="ECO:0000256" key="7">
    <source>
        <dbReference type="ARBA" id="ARBA00022989"/>
    </source>
</evidence>
<proteinExistence type="inferred from homology"/>
<evidence type="ECO:0000313" key="14">
    <source>
        <dbReference type="EMBL" id="QCB94983.1"/>
    </source>
</evidence>
<dbReference type="GO" id="GO:0005886">
    <property type="term" value="C:plasma membrane"/>
    <property type="evidence" value="ECO:0007669"/>
    <property type="project" value="UniProtKB-SubCell"/>
</dbReference>
<evidence type="ECO:0000256" key="3">
    <source>
        <dbReference type="ARBA" id="ARBA00022475"/>
    </source>
</evidence>
<dbReference type="InterPro" id="IPR003593">
    <property type="entry name" value="AAA+_ATPase"/>
</dbReference>
<evidence type="ECO:0000256" key="8">
    <source>
        <dbReference type="ARBA" id="ARBA00023136"/>
    </source>
</evidence>
<feature type="domain" description="ABC transporter" evidence="12">
    <location>
        <begin position="689"/>
        <end position="923"/>
    </location>
</feature>
<feature type="compositionally biased region" description="Basic and acidic residues" evidence="10">
    <location>
        <begin position="81"/>
        <end position="94"/>
    </location>
</feature>
<dbReference type="KEGG" id="celz:E5225_16845"/>
<dbReference type="Pfam" id="PF00005">
    <property type="entry name" value="ABC_tran"/>
    <property type="match status" value="1"/>
</dbReference>
<keyword evidence="3" id="KW-1003">Cell membrane</keyword>
<evidence type="ECO:0000256" key="4">
    <source>
        <dbReference type="ARBA" id="ARBA00022692"/>
    </source>
</evidence>
<feature type="compositionally biased region" description="Basic residues" evidence="10">
    <location>
        <begin position="226"/>
        <end position="239"/>
    </location>
</feature>
<protein>
    <submittedName>
        <fullName evidence="14">ABC transporter ATP-binding protein</fullName>
    </submittedName>
</protein>
<feature type="transmembrane region" description="Helical" evidence="11">
    <location>
        <begin position="624"/>
        <end position="645"/>
    </location>
</feature>
<dbReference type="GO" id="GO:0016887">
    <property type="term" value="F:ATP hydrolysis activity"/>
    <property type="evidence" value="ECO:0007669"/>
    <property type="project" value="InterPro"/>
</dbReference>
<comment type="similarity">
    <text evidence="9">Belongs to the ABC transporter superfamily. Lipid exporter (TC 3.A.1.106) family.</text>
</comment>
<dbReference type="InterPro" id="IPR003439">
    <property type="entry name" value="ABC_transporter-like_ATP-bd"/>
</dbReference>
<dbReference type="GO" id="GO:0005524">
    <property type="term" value="F:ATP binding"/>
    <property type="evidence" value="ECO:0007669"/>
    <property type="project" value="UniProtKB-KW"/>
</dbReference>
<dbReference type="PROSITE" id="PS50893">
    <property type="entry name" value="ABC_TRANSPORTER_2"/>
    <property type="match status" value="1"/>
</dbReference>
<dbReference type="InterPro" id="IPR027417">
    <property type="entry name" value="P-loop_NTPase"/>
</dbReference>
<keyword evidence="15" id="KW-1185">Reference proteome</keyword>
<dbReference type="PROSITE" id="PS50929">
    <property type="entry name" value="ABC_TM1F"/>
    <property type="match status" value="1"/>
</dbReference>
<keyword evidence="4 11" id="KW-0812">Transmembrane</keyword>
<name>A0A4P7SQE5_9CELL</name>
<keyword evidence="7 11" id="KW-1133">Transmembrane helix</keyword>
<dbReference type="Gene3D" id="3.40.50.300">
    <property type="entry name" value="P-loop containing nucleotide triphosphate hydrolases"/>
    <property type="match status" value="1"/>
</dbReference>
<feature type="transmembrane region" description="Helical" evidence="11">
    <location>
        <begin position="411"/>
        <end position="432"/>
    </location>
</feature>
<keyword evidence="6 14" id="KW-0067">ATP-binding</keyword>
<evidence type="ECO:0000313" key="15">
    <source>
        <dbReference type="Proteomes" id="UP000296469"/>
    </source>
</evidence>
<keyword evidence="2" id="KW-0813">Transport</keyword>
<feature type="compositionally biased region" description="Low complexity" evidence="10">
    <location>
        <begin position="248"/>
        <end position="258"/>
    </location>
</feature>
<feature type="transmembrane region" description="Helical" evidence="11">
    <location>
        <begin position="587"/>
        <end position="612"/>
    </location>
</feature>
<dbReference type="AlphaFoldDB" id="A0A4P7SQE5"/>
<evidence type="ECO:0000256" key="9">
    <source>
        <dbReference type="ARBA" id="ARBA00061644"/>
    </source>
</evidence>
<feature type="compositionally biased region" description="Basic and acidic residues" evidence="10">
    <location>
        <begin position="31"/>
        <end position="46"/>
    </location>
</feature>
<feature type="region of interest" description="Disordered" evidence="10">
    <location>
        <begin position="1"/>
        <end position="118"/>
    </location>
</feature>